<dbReference type="EMBL" id="NBAG03000362">
    <property type="protein sequence ID" value="PNI35083.1"/>
    <property type="molecule type" value="Genomic_DNA"/>
</dbReference>
<gene>
    <name evidence="1" type="ORF">CK820_G0038297</name>
</gene>
<dbReference type="Proteomes" id="UP000236370">
    <property type="component" value="Unassembled WGS sequence"/>
</dbReference>
<comment type="caution">
    <text evidence="1">The sequence shown here is derived from an EMBL/GenBank/DDBJ whole genome shotgun (WGS) entry which is preliminary data.</text>
</comment>
<feature type="non-terminal residue" evidence="1">
    <location>
        <position position="39"/>
    </location>
</feature>
<dbReference type="AlphaFoldDB" id="A0A2J8KJ78"/>
<name>A0A2J8KJ78_PANTR</name>
<evidence type="ECO:0000313" key="1">
    <source>
        <dbReference type="EMBL" id="PNI35083.1"/>
    </source>
</evidence>
<protein>
    <submittedName>
        <fullName evidence="1">GPR146 isoform 5</fullName>
    </submittedName>
</protein>
<sequence>MWSCSWFNGTGLVEELPACQDLQLGLSLLSLLGLVVGVP</sequence>
<accession>A0A2J8KJ78</accession>
<proteinExistence type="predicted"/>
<organism evidence="1 2">
    <name type="scientific">Pan troglodytes</name>
    <name type="common">Chimpanzee</name>
    <dbReference type="NCBI Taxonomy" id="9598"/>
    <lineage>
        <taxon>Eukaryota</taxon>
        <taxon>Metazoa</taxon>
        <taxon>Chordata</taxon>
        <taxon>Craniata</taxon>
        <taxon>Vertebrata</taxon>
        <taxon>Euteleostomi</taxon>
        <taxon>Mammalia</taxon>
        <taxon>Eutheria</taxon>
        <taxon>Euarchontoglires</taxon>
        <taxon>Primates</taxon>
        <taxon>Haplorrhini</taxon>
        <taxon>Catarrhini</taxon>
        <taxon>Hominidae</taxon>
        <taxon>Pan</taxon>
    </lineage>
</organism>
<reference evidence="1 2" key="1">
    <citation type="submission" date="2017-12" db="EMBL/GenBank/DDBJ databases">
        <title>High-resolution comparative analysis of great ape genomes.</title>
        <authorList>
            <person name="Pollen A."/>
            <person name="Hastie A."/>
            <person name="Hormozdiari F."/>
            <person name="Dougherty M."/>
            <person name="Liu R."/>
            <person name="Chaisson M."/>
            <person name="Hoppe E."/>
            <person name="Hill C."/>
            <person name="Pang A."/>
            <person name="Hillier L."/>
            <person name="Baker C."/>
            <person name="Armstrong J."/>
            <person name="Shendure J."/>
            <person name="Paten B."/>
            <person name="Wilson R."/>
            <person name="Chao H."/>
            <person name="Schneider V."/>
            <person name="Ventura M."/>
            <person name="Kronenberg Z."/>
            <person name="Murali S."/>
            <person name="Gordon D."/>
            <person name="Cantsilieris S."/>
            <person name="Munson K."/>
            <person name="Nelson B."/>
            <person name="Raja A."/>
            <person name="Underwood J."/>
            <person name="Diekhans M."/>
            <person name="Fiddes I."/>
            <person name="Haussler D."/>
            <person name="Eichler E."/>
        </authorList>
    </citation>
    <scope>NUCLEOTIDE SEQUENCE [LARGE SCALE GENOMIC DNA]</scope>
    <source>
        <strain evidence="1">Yerkes chimp pedigree #C0471</strain>
    </source>
</reference>
<evidence type="ECO:0000313" key="2">
    <source>
        <dbReference type="Proteomes" id="UP000236370"/>
    </source>
</evidence>